<evidence type="ECO:0000313" key="3">
    <source>
        <dbReference type="Proteomes" id="UP000008144"/>
    </source>
</evidence>
<reference evidence="2" key="3">
    <citation type="submission" date="2025-08" db="UniProtKB">
        <authorList>
            <consortium name="Ensembl"/>
        </authorList>
    </citation>
    <scope>IDENTIFICATION</scope>
</reference>
<dbReference type="HOGENOM" id="CLU_1135662_0_0_1"/>
<name>H2XZ60_CIOIN</name>
<reference evidence="2" key="2">
    <citation type="journal article" date="2008" name="Genome Biol.">
        <title>Improved genome assembly and evidence-based global gene model set for the chordate Ciona intestinalis: new insight into intron and operon populations.</title>
        <authorList>
            <person name="Satou Y."/>
            <person name="Mineta K."/>
            <person name="Ogasawara M."/>
            <person name="Sasakura Y."/>
            <person name="Shoguchi E."/>
            <person name="Ueno K."/>
            <person name="Yamada L."/>
            <person name="Matsumoto J."/>
            <person name="Wasserscheid J."/>
            <person name="Dewar K."/>
            <person name="Wiley G.B."/>
            <person name="Macmil S.L."/>
            <person name="Roe B.A."/>
            <person name="Zeller R.W."/>
            <person name="Hastings K.E."/>
            <person name="Lemaire P."/>
            <person name="Lindquist E."/>
            <person name="Endo T."/>
            <person name="Hotta K."/>
            <person name="Inaba K."/>
        </authorList>
    </citation>
    <scope>NUCLEOTIDE SEQUENCE [LARGE SCALE GENOMIC DNA]</scope>
    <source>
        <strain evidence="2">wild type</strain>
    </source>
</reference>
<protein>
    <submittedName>
        <fullName evidence="2">Uncharacterized protein</fullName>
    </submittedName>
</protein>
<dbReference type="Ensembl" id="ENSCINT00000036928.1">
    <property type="protein sequence ID" value="ENSCINP00000034944.1"/>
    <property type="gene ID" value="ENSCING00000020148.1"/>
</dbReference>
<dbReference type="EMBL" id="EAAA01000373">
    <property type="status" value="NOT_ANNOTATED_CDS"/>
    <property type="molecule type" value="Genomic_DNA"/>
</dbReference>
<feature type="region of interest" description="Disordered" evidence="1">
    <location>
        <begin position="205"/>
        <end position="245"/>
    </location>
</feature>
<reference evidence="2" key="4">
    <citation type="submission" date="2025-09" db="UniProtKB">
        <authorList>
            <consortium name="Ensembl"/>
        </authorList>
    </citation>
    <scope>IDENTIFICATION</scope>
</reference>
<evidence type="ECO:0000256" key="1">
    <source>
        <dbReference type="SAM" id="MobiDB-lite"/>
    </source>
</evidence>
<organism evidence="2 3">
    <name type="scientific">Ciona intestinalis</name>
    <name type="common">Transparent sea squirt</name>
    <name type="synonym">Ascidia intestinalis</name>
    <dbReference type="NCBI Taxonomy" id="7719"/>
    <lineage>
        <taxon>Eukaryota</taxon>
        <taxon>Metazoa</taxon>
        <taxon>Chordata</taxon>
        <taxon>Tunicata</taxon>
        <taxon>Ascidiacea</taxon>
        <taxon>Phlebobranchia</taxon>
        <taxon>Cionidae</taxon>
        <taxon>Ciona</taxon>
    </lineage>
</organism>
<evidence type="ECO:0000313" key="2">
    <source>
        <dbReference type="Ensembl" id="ENSCINP00000034944.1"/>
    </source>
</evidence>
<accession>H2XZ60</accession>
<proteinExistence type="predicted"/>
<dbReference type="AlphaFoldDB" id="H2XZ60"/>
<dbReference type="InParanoid" id="H2XZ60"/>
<dbReference type="Proteomes" id="UP000008144">
    <property type="component" value="Chromosome 1"/>
</dbReference>
<keyword evidence="3" id="KW-1185">Reference proteome</keyword>
<sequence>MSGKYEYSVSSDGWMSLSAMKRKKVEQPAPKISKIRYSSLKVHRISPRKKFKQSSMLHYVRDSGSKKLKRKRENTSRSAVELNTEKCYDENNVKVTKGNISNDNSDSYNVENLFQTCSKTNISRNLYNQNANHKAAGFGSNQFKPVQKDVLNPDEPVITKDIKETSFSPLSCCANLPEKLPNQEKHLQVYPGSCNKALSPQKYNGTQEKHIKTYSQSSKIALSPQKHNKSHKKSSQIYSRCSNKA</sequence>
<reference evidence="3" key="1">
    <citation type="journal article" date="2002" name="Science">
        <title>The draft genome of Ciona intestinalis: insights into chordate and vertebrate origins.</title>
        <authorList>
            <person name="Dehal P."/>
            <person name="Satou Y."/>
            <person name="Campbell R.K."/>
            <person name="Chapman J."/>
            <person name="Degnan B."/>
            <person name="De Tomaso A."/>
            <person name="Davidson B."/>
            <person name="Di Gregorio A."/>
            <person name="Gelpke M."/>
            <person name="Goodstein D.M."/>
            <person name="Harafuji N."/>
            <person name="Hastings K.E."/>
            <person name="Ho I."/>
            <person name="Hotta K."/>
            <person name="Huang W."/>
            <person name="Kawashima T."/>
            <person name="Lemaire P."/>
            <person name="Martinez D."/>
            <person name="Meinertzhagen I.A."/>
            <person name="Necula S."/>
            <person name="Nonaka M."/>
            <person name="Putnam N."/>
            <person name="Rash S."/>
            <person name="Saiga H."/>
            <person name="Satake M."/>
            <person name="Terry A."/>
            <person name="Yamada L."/>
            <person name="Wang H.G."/>
            <person name="Awazu S."/>
            <person name="Azumi K."/>
            <person name="Boore J."/>
            <person name="Branno M."/>
            <person name="Chin-Bow S."/>
            <person name="DeSantis R."/>
            <person name="Doyle S."/>
            <person name="Francino P."/>
            <person name="Keys D.N."/>
            <person name="Haga S."/>
            <person name="Hayashi H."/>
            <person name="Hino K."/>
            <person name="Imai K.S."/>
            <person name="Inaba K."/>
            <person name="Kano S."/>
            <person name="Kobayashi K."/>
            <person name="Kobayashi M."/>
            <person name="Lee B.I."/>
            <person name="Makabe K.W."/>
            <person name="Manohar C."/>
            <person name="Matassi G."/>
            <person name="Medina M."/>
            <person name="Mochizuki Y."/>
            <person name="Mount S."/>
            <person name="Morishita T."/>
            <person name="Miura S."/>
            <person name="Nakayama A."/>
            <person name="Nishizaka S."/>
            <person name="Nomoto H."/>
            <person name="Ohta F."/>
            <person name="Oishi K."/>
            <person name="Rigoutsos I."/>
            <person name="Sano M."/>
            <person name="Sasaki A."/>
            <person name="Sasakura Y."/>
            <person name="Shoguchi E."/>
            <person name="Shin-i T."/>
            <person name="Spagnuolo A."/>
            <person name="Stainier D."/>
            <person name="Suzuki M.M."/>
            <person name="Tassy O."/>
            <person name="Takatori N."/>
            <person name="Tokuoka M."/>
            <person name="Yagi K."/>
            <person name="Yoshizaki F."/>
            <person name="Wada S."/>
            <person name="Zhang C."/>
            <person name="Hyatt P.D."/>
            <person name="Larimer F."/>
            <person name="Detter C."/>
            <person name="Doggett N."/>
            <person name="Glavina T."/>
            <person name="Hawkins T."/>
            <person name="Richardson P."/>
            <person name="Lucas S."/>
            <person name="Kohara Y."/>
            <person name="Levine M."/>
            <person name="Satoh N."/>
            <person name="Rokhsar D.S."/>
        </authorList>
    </citation>
    <scope>NUCLEOTIDE SEQUENCE [LARGE SCALE GENOMIC DNA]</scope>
</reference>